<feature type="region of interest" description="Disordered" evidence="1">
    <location>
        <begin position="25"/>
        <end position="122"/>
    </location>
</feature>
<feature type="compositionally biased region" description="Low complexity" evidence="1">
    <location>
        <begin position="60"/>
        <end position="73"/>
    </location>
</feature>
<feature type="signal peptide" evidence="2">
    <location>
        <begin position="1"/>
        <end position="19"/>
    </location>
</feature>
<dbReference type="EMBL" id="BAAFSV010000004">
    <property type="protein sequence ID" value="GAB1317469.1"/>
    <property type="molecule type" value="Genomic_DNA"/>
</dbReference>
<dbReference type="RefSeq" id="XP_070919200.1">
    <property type="nucleotide sequence ID" value="XM_071063099.1"/>
</dbReference>
<keyword evidence="2" id="KW-0732">Signal</keyword>
<feature type="compositionally biased region" description="Basic and acidic residues" evidence="1">
    <location>
        <begin position="34"/>
        <end position="43"/>
    </location>
</feature>
<comment type="caution">
    <text evidence="3">The sequence shown here is derived from an EMBL/GenBank/DDBJ whole genome shotgun (WGS) entry which is preliminary data.</text>
</comment>
<feature type="chain" id="PRO_5045244363" evidence="2">
    <location>
        <begin position="20"/>
        <end position="181"/>
    </location>
</feature>
<proteinExistence type="predicted"/>
<name>A0ABQ0GI92_9PEZI</name>
<evidence type="ECO:0000313" key="4">
    <source>
        <dbReference type="Proteomes" id="UP001628179"/>
    </source>
</evidence>
<accession>A0ABQ0GI92</accession>
<gene>
    <name evidence="3" type="ORF">MFIFM68171_07679</name>
</gene>
<feature type="compositionally biased region" description="Polar residues" evidence="1">
    <location>
        <begin position="87"/>
        <end position="98"/>
    </location>
</feature>
<dbReference type="GeneID" id="98178422"/>
<evidence type="ECO:0000256" key="2">
    <source>
        <dbReference type="SAM" id="SignalP"/>
    </source>
</evidence>
<reference evidence="3 4" key="1">
    <citation type="submission" date="2024-09" db="EMBL/GenBank/DDBJ databases">
        <title>Itraconazole resistance in Madurella fahalii resulting from another homologue of gene encoding cytochrome P450 14-alpha sterol demethylase (CYP51).</title>
        <authorList>
            <person name="Yoshioka I."/>
            <person name="Fahal A.H."/>
            <person name="Kaneko S."/>
            <person name="Yaguchi T."/>
        </authorList>
    </citation>
    <scope>NUCLEOTIDE SEQUENCE [LARGE SCALE GENOMIC DNA]</scope>
    <source>
        <strain evidence="3 4">IFM 68171</strain>
    </source>
</reference>
<evidence type="ECO:0000313" key="3">
    <source>
        <dbReference type="EMBL" id="GAB1317469.1"/>
    </source>
</evidence>
<organism evidence="3 4">
    <name type="scientific">Madurella fahalii</name>
    <dbReference type="NCBI Taxonomy" id="1157608"/>
    <lineage>
        <taxon>Eukaryota</taxon>
        <taxon>Fungi</taxon>
        <taxon>Dikarya</taxon>
        <taxon>Ascomycota</taxon>
        <taxon>Pezizomycotina</taxon>
        <taxon>Sordariomycetes</taxon>
        <taxon>Sordariomycetidae</taxon>
        <taxon>Sordariales</taxon>
        <taxon>Sordariales incertae sedis</taxon>
        <taxon>Madurella</taxon>
    </lineage>
</organism>
<sequence length="181" mass="17813">MKTSVVLFILGLHSLPALAQVLSPSPTESIGCEPHGDHWHCEGPRPPSTSSAPTPPPPALTTTAAPEPTTTAGGDDGNDDAEHTDAPGTNSLGPSPTESIGCEPHGDHWHCDGPRPPAETASETDITTLATLTTTSGVASGTGAFPVTTSSSAVVTGGAAAGPIMGAAPVLGLVAFAALGL</sequence>
<evidence type="ECO:0000256" key="1">
    <source>
        <dbReference type="SAM" id="MobiDB-lite"/>
    </source>
</evidence>
<keyword evidence="4" id="KW-1185">Reference proteome</keyword>
<dbReference type="Proteomes" id="UP001628179">
    <property type="component" value="Unassembled WGS sequence"/>
</dbReference>
<protein>
    <submittedName>
        <fullName evidence="3">Uncharacterized protein</fullName>
    </submittedName>
</protein>
<feature type="compositionally biased region" description="Basic and acidic residues" evidence="1">
    <location>
        <begin position="104"/>
        <end position="113"/>
    </location>
</feature>